<gene>
    <name evidence="2" type="ORF">EYF80_025781</name>
</gene>
<evidence type="ECO:0000256" key="1">
    <source>
        <dbReference type="SAM" id="MobiDB-lite"/>
    </source>
</evidence>
<name>A0A4Z2HDU9_9TELE</name>
<sequence length="92" mass="10118">MTFRISNAKLTQWNILVNARRLGSGITIGPQVMRREAEHAERDPMPQGKTTTVQLSGMSCGKNWTPLRMCPTDTLTPGVKRMQSSSNASGVE</sequence>
<dbReference type="EMBL" id="SRLO01000260">
    <property type="protein sequence ID" value="TNN64058.1"/>
    <property type="molecule type" value="Genomic_DNA"/>
</dbReference>
<organism evidence="2 3">
    <name type="scientific">Liparis tanakae</name>
    <name type="common">Tanaka's snailfish</name>
    <dbReference type="NCBI Taxonomy" id="230148"/>
    <lineage>
        <taxon>Eukaryota</taxon>
        <taxon>Metazoa</taxon>
        <taxon>Chordata</taxon>
        <taxon>Craniata</taxon>
        <taxon>Vertebrata</taxon>
        <taxon>Euteleostomi</taxon>
        <taxon>Actinopterygii</taxon>
        <taxon>Neopterygii</taxon>
        <taxon>Teleostei</taxon>
        <taxon>Neoteleostei</taxon>
        <taxon>Acanthomorphata</taxon>
        <taxon>Eupercaria</taxon>
        <taxon>Perciformes</taxon>
        <taxon>Cottioidei</taxon>
        <taxon>Cottales</taxon>
        <taxon>Liparidae</taxon>
        <taxon>Liparis</taxon>
    </lineage>
</organism>
<comment type="caution">
    <text evidence="2">The sequence shown here is derived from an EMBL/GenBank/DDBJ whole genome shotgun (WGS) entry which is preliminary data.</text>
</comment>
<feature type="region of interest" description="Disordered" evidence="1">
    <location>
        <begin position="36"/>
        <end position="56"/>
    </location>
</feature>
<evidence type="ECO:0000313" key="3">
    <source>
        <dbReference type="Proteomes" id="UP000314294"/>
    </source>
</evidence>
<reference evidence="2 3" key="1">
    <citation type="submission" date="2019-03" db="EMBL/GenBank/DDBJ databases">
        <title>First draft genome of Liparis tanakae, snailfish: a comprehensive survey of snailfish specific genes.</title>
        <authorList>
            <person name="Kim W."/>
            <person name="Song I."/>
            <person name="Jeong J.-H."/>
            <person name="Kim D."/>
            <person name="Kim S."/>
            <person name="Ryu S."/>
            <person name="Song J.Y."/>
            <person name="Lee S.K."/>
        </authorList>
    </citation>
    <scope>NUCLEOTIDE SEQUENCE [LARGE SCALE GENOMIC DNA]</scope>
    <source>
        <tissue evidence="2">Muscle</tissue>
    </source>
</reference>
<dbReference type="Proteomes" id="UP000314294">
    <property type="component" value="Unassembled WGS sequence"/>
</dbReference>
<keyword evidence="3" id="KW-1185">Reference proteome</keyword>
<dbReference type="AlphaFoldDB" id="A0A4Z2HDU9"/>
<evidence type="ECO:0000313" key="2">
    <source>
        <dbReference type="EMBL" id="TNN64058.1"/>
    </source>
</evidence>
<protein>
    <submittedName>
        <fullName evidence="2">Uncharacterized protein</fullName>
    </submittedName>
</protein>
<accession>A0A4Z2HDU9</accession>
<proteinExistence type="predicted"/>